<proteinExistence type="predicted"/>
<dbReference type="OrthoDB" id="291179at2157"/>
<evidence type="ECO:0000256" key="1">
    <source>
        <dbReference type="SAM" id="MobiDB-lite"/>
    </source>
</evidence>
<name>G0LHP8_HALWC</name>
<dbReference type="AlphaFoldDB" id="G0LHP8"/>
<dbReference type="InterPro" id="IPR058394">
    <property type="entry name" value="DUF8081"/>
</dbReference>
<feature type="compositionally biased region" description="Polar residues" evidence="1">
    <location>
        <begin position="75"/>
        <end position="85"/>
    </location>
</feature>
<feature type="compositionally biased region" description="Low complexity" evidence="1">
    <location>
        <begin position="101"/>
        <end position="110"/>
    </location>
</feature>
<evidence type="ECO:0000259" key="2">
    <source>
        <dbReference type="Pfam" id="PF26297"/>
    </source>
</evidence>
<feature type="compositionally biased region" description="Polar residues" evidence="1">
    <location>
        <begin position="111"/>
        <end position="122"/>
    </location>
</feature>
<evidence type="ECO:0000313" key="3">
    <source>
        <dbReference type="EMBL" id="CCC39286.1"/>
    </source>
</evidence>
<dbReference type="RefSeq" id="WP_014555181.1">
    <property type="nucleotide sequence ID" value="NC_017459.1"/>
</dbReference>
<accession>G0LHP8</accession>
<dbReference type="HOGENOM" id="CLU_2021471_0_0_2"/>
<sequence>MSTFLVDIKPSARRTNGSVGEIIRDQGSRHQFDTRADAEKWAAKLAVCGRATVWIRAANPSDRSDIDAYLLGRYTPSSLSSQPRTQPKMAVASETDGVSENDNNNRNTTTEQYTLSMTQSVE</sequence>
<gene>
    <name evidence="3" type="ordered locus">Hqrw_1327</name>
</gene>
<dbReference type="GeneID" id="12445970"/>
<feature type="domain" description="DUF8081" evidence="2">
    <location>
        <begin position="4"/>
        <end position="72"/>
    </location>
</feature>
<dbReference type="KEGG" id="hwc:Hqrw_1327"/>
<dbReference type="EMBL" id="FR746099">
    <property type="protein sequence ID" value="CCC39286.1"/>
    <property type="molecule type" value="Genomic_DNA"/>
</dbReference>
<dbReference type="Pfam" id="PF26297">
    <property type="entry name" value="DUF8081"/>
    <property type="match status" value="1"/>
</dbReference>
<organism evidence="3 4">
    <name type="scientific">Haloquadratum walsbyi (strain DSM 16854 / JCM 12705 / C23)</name>
    <dbReference type="NCBI Taxonomy" id="768065"/>
    <lineage>
        <taxon>Archaea</taxon>
        <taxon>Methanobacteriati</taxon>
        <taxon>Methanobacteriota</taxon>
        <taxon>Stenosarchaea group</taxon>
        <taxon>Halobacteria</taxon>
        <taxon>Halobacteriales</taxon>
        <taxon>Haloferacaceae</taxon>
        <taxon>Haloquadratum</taxon>
    </lineage>
</organism>
<protein>
    <recommendedName>
        <fullName evidence="2">DUF8081 domain-containing protein</fullName>
    </recommendedName>
</protein>
<feature type="region of interest" description="Disordered" evidence="1">
    <location>
        <begin position="75"/>
        <end position="122"/>
    </location>
</feature>
<evidence type="ECO:0000313" key="4">
    <source>
        <dbReference type="Proteomes" id="UP000007954"/>
    </source>
</evidence>
<dbReference type="Proteomes" id="UP000007954">
    <property type="component" value="Chromosome"/>
</dbReference>
<reference evidence="3 4" key="1">
    <citation type="journal article" date="2011" name="PLoS ONE">
        <title>Haloquadratum walsbyi: limited diversity in a global pond.</title>
        <authorList>
            <person name="Dyall-Smith M."/>
            <person name="Pfeiffer F."/>
            <person name="Klee K."/>
            <person name="Palm P."/>
            <person name="Gross K."/>
            <person name="Schuster S.C."/>
            <person name="Rampp M."/>
            <person name="Oesterhelt D."/>
        </authorList>
    </citation>
    <scope>NUCLEOTIDE SEQUENCE [LARGE SCALE GENOMIC DNA]</scope>
    <source>
        <strain evidence="4">DSM 16854 / JCM 12705 / C23</strain>
    </source>
</reference>